<keyword evidence="7 8" id="KW-0501">Molybdenum cofactor biosynthesis</keyword>
<name>A0A511RI61_9DEIN</name>
<evidence type="ECO:0000256" key="5">
    <source>
        <dbReference type="ARBA" id="ARBA00022842"/>
    </source>
</evidence>
<comment type="subcellular location">
    <subcellularLocation>
        <location evidence="8">Cytoplasm</location>
    </subcellularLocation>
</comment>
<dbReference type="EC" id="2.7.7.77" evidence="8"/>
<feature type="domain" description="MobA-like NTP transferase" evidence="9">
    <location>
        <begin position="5"/>
        <end position="142"/>
    </location>
</feature>
<evidence type="ECO:0000256" key="7">
    <source>
        <dbReference type="ARBA" id="ARBA00023150"/>
    </source>
</evidence>
<evidence type="ECO:0000256" key="4">
    <source>
        <dbReference type="ARBA" id="ARBA00022741"/>
    </source>
</evidence>
<dbReference type="RefSeq" id="WP_147146040.1">
    <property type="nucleotide sequence ID" value="NZ_BJXN01000004.1"/>
</dbReference>
<dbReference type="SUPFAM" id="SSF53448">
    <property type="entry name" value="Nucleotide-diphospho-sugar transferases"/>
    <property type="match status" value="1"/>
</dbReference>
<keyword evidence="3 8" id="KW-0479">Metal-binding</keyword>
<evidence type="ECO:0000256" key="2">
    <source>
        <dbReference type="ARBA" id="ARBA00022679"/>
    </source>
</evidence>
<dbReference type="GO" id="GO:0006777">
    <property type="term" value="P:Mo-molybdopterin cofactor biosynthetic process"/>
    <property type="evidence" value="ECO:0007669"/>
    <property type="project" value="UniProtKB-KW"/>
</dbReference>
<evidence type="ECO:0000256" key="6">
    <source>
        <dbReference type="ARBA" id="ARBA00023134"/>
    </source>
</evidence>
<reference evidence="10 11" key="1">
    <citation type="submission" date="2019-07" db="EMBL/GenBank/DDBJ databases">
        <title>Whole genome shotgun sequence of Oceanithermus desulfurans NBRC 100063.</title>
        <authorList>
            <person name="Hosoyama A."/>
            <person name="Uohara A."/>
            <person name="Ohji S."/>
            <person name="Ichikawa N."/>
        </authorList>
    </citation>
    <scope>NUCLEOTIDE SEQUENCE [LARGE SCALE GENOMIC DNA]</scope>
    <source>
        <strain evidence="10 11">NBRC 100063</strain>
    </source>
</reference>
<dbReference type="GO" id="GO:0005525">
    <property type="term" value="F:GTP binding"/>
    <property type="evidence" value="ECO:0007669"/>
    <property type="project" value="UniProtKB-UniRule"/>
</dbReference>
<feature type="binding site" evidence="8">
    <location>
        <begin position="8"/>
        <end position="10"/>
    </location>
    <ligand>
        <name>GTP</name>
        <dbReference type="ChEBI" id="CHEBI:37565"/>
    </ligand>
</feature>
<protein>
    <recommendedName>
        <fullName evidence="8">Probable molybdenum cofactor guanylyltransferase</fullName>
        <shortName evidence="8">MoCo guanylyltransferase</shortName>
        <ecNumber evidence="8">2.7.7.77</ecNumber>
    </recommendedName>
    <alternativeName>
        <fullName evidence="8">GTP:molybdopterin guanylyltransferase</fullName>
    </alternativeName>
    <alternativeName>
        <fullName evidence="8">Mo-MPT guanylyltransferase</fullName>
    </alternativeName>
    <alternativeName>
        <fullName evidence="8">Molybdopterin guanylyltransferase</fullName>
    </alternativeName>
    <alternativeName>
        <fullName evidence="8">Molybdopterin-guanine dinucleotide synthase</fullName>
        <shortName evidence="8">MGD synthase</shortName>
    </alternativeName>
</protein>
<keyword evidence="6 8" id="KW-0342">GTP-binding</keyword>
<dbReference type="PANTHER" id="PTHR19136">
    <property type="entry name" value="MOLYBDENUM COFACTOR GUANYLYLTRANSFERASE"/>
    <property type="match status" value="1"/>
</dbReference>
<evidence type="ECO:0000313" key="10">
    <source>
        <dbReference type="EMBL" id="GEM89330.1"/>
    </source>
</evidence>
<sequence>MEFSGAVLAGGRSKRFGQDKARYVWRGRPLAAYVLESLREADERFIVAGRPYPEFGVPVFGDVVPGADSLSGLHSALVHARHDWVAVAACDLPRLTPAYWAYMFAQTRTTEALAVVAEGPTGWIEPLAAFYRKDLEPVAREQIARGDLFLKHLVETARARIVPWSELAPRFGAGLFLNANRLEDLVGSADEQPPG</sequence>
<dbReference type="HAMAP" id="MF_00316">
    <property type="entry name" value="MobA"/>
    <property type="match status" value="1"/>
</dbReference>
<dbReference type="AlphaFoldDB" id="A0A511RI61"/>
<feature type="binding site" evidence="8">
    <location>
        <position position="91"/>
    </location>
    <ligand>
        <name>GTP</name>
        <dbReference type="ChEBI" id="CHEBI:37565"/>
    </ligand>
</feature>
<dbReference type="PANTHER" id="PTHR19136:SF81">
    <property type="entry name" value="MOLYBDENUM COFACTOR GUANYLYLTRANSFERASE"/>
    <property type="match status" value="1"/>
</dbReference>
<comment type="cofactor">
    <cofactor evidence="8">
        <name>Mg(2+)</name>
        <dbReference type="ChEBI" id="CHEBI:18420"/>
    </cofactor>
</comment>
<comment type="caution">
    <text evidence="10">The sequence shown here is derived from an EMBL/GenBank/DDBJ whole genome shotgun (WGS) entry which is preliminary data.</text>
</comment>
<comment type="similarity">
    <text evidence="8">Belongs to the MobA family.</text>
</comment>
<proteinExistence type="inferred from homology"/>
<evidence type="ECO:0000256" key="3">
    <source>
        <dbReference type="ARBA" id="ARBA00022723"/>
    </source>
</evidence>
<feature type="binding site" evidence="8">
    <location>
        <position position="62"/>
    </location>
    <ligand>
        <name>GTP</name>
        <dbReference type="ChEBI" id="CHEBI:37565"/>
    </ligand>
</feature>
<feature type="binding site" evidence="8">
    <location>
        <position position="91"/>
    </location>
    <ligand>
        <name>Mg(2+)</name>
        <dbReference type="ChEBI" id="CHEBI:18420"/>
    </ligand>
</feature>
<evidence type="ECO:0000313" key="11">
    <source>
        <dbReference type="Proteomes" id="UP000321827"/>
    </source>
</evidence>
<dbReference type="Gene3D" id="3.90.550.10">
    <property type="entry name" value="Spore Coat Polysaccharide Biosynthesis Protein SpsA, Chain A"/>
    <property type="match status" value="1"/>
</dbReference>
<dbReference type="InterPro" id="IPR029044">
    <property type="entry name" value="Nucleotide-diphossugar_trans"/>
</dbReference>
<dbReference type="GO" id="GO:0005737">
    <property type="term" value="C:cytoplasm"/>
    <property type="evidence" value="ECO:0007669"/>
    <property type="project" value="UniProtKB-SubCell"/>
</dbReference>
<comment type="function">
    <text evidence="8">Transfers a GMP moiety from GTP to Mo-molybdopterin (Mo-MPT) cofactor (Moco or molybdenum cofactor) to form Mo-molybdopterin guanine dinucleotide (Mo-MGD) cofactor.</text>
</comment>
<dbReference type="EMBL" id="BJXN01000004">
    <property type="protein sequence ID" value="GEM89330.1"/>
    <property type="molecule type" value="Genomic_DNA"/>
</dbReference>
<keyword evidence="5 8" id="KW-0460">Magnesium</keyword>
<evidence type="ECO:0000256" key="1">
    <source>
        <dbReference type="ARBA" id="ARBA00022490"/>
    </source>
</evidence>
<dbReference type="InterPro" id="IPR013482">
    <property type="entry name" value="Molybde_CF_guanTrfase"/>
</dbReference>
<keyword evidence="1 8" id="KW-0963">Cytoplasm</keyword>
<evidence type="ECO:0000259" key="9">
    <source>
        <dbReference type="Pfam" id="PF12804"/>
    </source>
</evidence>
<accession>A0A511RI61</accession>
<comment type="catalytic activity">
    <reaction evidence="8">
        <text>Mo-molybdopterin + GTP + H(+) = Mo-molybdopterin guanine dinucleotide + diphosphate</text>
        <dbReference type="Rhea" id="RHEA:34243"/>
        <dbReference type="ChEBI" id="CHEBI:15378"/>
        <dbReference type="ChEBI" id="CHEBI:33019"/>
        <dbReference type="ChEBI" id="CHEBI:37565"/>
        <dbReference type="ChEBI" id="CHEBI:71302"/>
        <dbReference type="ChEBI" id="CHEBI:71310"/>
        <dbReference type="EC" id="2.7.7.77"/>
    </reaction>
</comment>
<gene>
    <name evidence="8" type="primary">mobA</name>
    <name evidence="10" type="ORF">ODE01S_07640</name>
</gene>
<dbReference type="CDD" id="cd02503">
    <property type="entry name" value="MobA"/>
    <property type="match status" value="1"/>
</dbReference>
<dbReference type="Pfam" id="PF12804">
    <property type="entry name" value="NTP_transf_3"/>
    <property type="match status" value="1"/>
</dbReference>
<dbReference type="OrthoDB" id="9788394at2"/>
<dbReference type="Proteomes" id="UP000321827">
    <property type="component" value="Unassembled WGS sequence"/>
</dbReference>
<comment type="caution">
    <text evidence="8">Lacks conserved residue(s) required for the propagation of feature annotation.</text>
</comment>
<dbReference type="InterPro" id="IPR025877">
    <property type="entry name" value="MobA-like_NTP_Trfase"/>
</dbReference>
<keyword evidence="2 8" id="KW-0808">Transferase</keyword>
<keyword evidence="4 8" id="KW-0547">Nucleotide-binding</keyword>
<organism evidence="10 11">
    <name type="scientific">Oceanithermus desulfurans NBRC 100063</name>
    <dbReference type="NCBI Taxonomy" id="1227550"/>
    <lineage>
        <taxon>Bacteria</taxon>
        <taxon>Thermotogati</taxon>
        <taxon>Deinococcota</taxon>
        <taxon>Deinococci</taxon>
        <taxon>Thermales</taxon>
        <taxon>Thermaceae</taxon>
        <taxon>Oceanithermus</taxon>
    </lineage>
</organism>
<dbReference type="GO" id="GO:0046872">
    <property type="term" value="F:metal ion binding"/>
    <property type="evidence" value="ECO:0007669"/>
    <property type="project" value="UniProtKB-KW"/>
</dbReference>
<evidence type="ECO:0000256" key="8">
    <source>
        <dbReference type="HAMAP-Rule" id="MF_00316"/>
    </source>
</evidence>
<comment type="domain">
    <text evidence="8">The N-terminal domain determines nucleotide recognition and specific binding, while the C-terminal domain determines the specific binding to the target protein.</text>
</comment>
<dbReference type="GO" id="GO:0061603">
    <property type="term" value="F:molybdenum cofactor guanylyltransferase activity"/>
    <property type="evidence" value="ECO:0007669"/>
    <property type="project" value="UniProtKB-EC"/>
</dbReference>
<keyword evidence="10" id="KW-0548">Nucleotidyltransferase</keyword>
<feature type="binding site" evidence="8">
    <location>
        <position position="20"/>
    </location>
    <ligand>
        <name>GTP</name>
        <dbReference type="ChEBI" id="CHEBI:37565"/>
    </ligand>
</feature>